<keyword evidence="2" id="KW-1185">Reference proteome</keyword>
<accession>Q2W7T3</accession>
<evidence type="ECO:0000313" key="2">
    <source>
        <dbReference type="Proteomes" id="UP000007058"/>
    </source>
</evidence>
<evidence type="ECO:0008006" key="3">
    <source>
        <dbReference type="Google" id="ProtNLM"/>
    </source>
</evidence>
<dbReference type="AlphaFoldDB" id="Q2W7T3"/>
<dbReference type="STRING" id="342108.amb1288"/>
<dbReference type="Proteomes" id="UP000007058">
    <property type="component" value="Chromosome"/>
</dbReference>
<dbReference type="HOGENOM" id="CLU_034730_0_0_5"/>
<proteinExistence type="predicted"/>
<protein>
    <recommendedName>
        <fullName evidence="3">Flagellar motor protein MotA</fullName>
    </recommendedName>
</protein>
<gene>
    <name evidence="1" type="ordered locus">amb1288</name>
</gene>
<name>Q2W7T3_PARM1</name>
<sequence length="397" mass="42468">MVRAPRRPQPDRVPSMIRPTRYLLRMAAFLLLVAALAAMLHDGLVAAFSHNPALNGLLLGVFLAGIVLNFRQVMLLTPEVEWLDNWRKGQPTLSGRLRLLAPMAGMLGERQGRVSLSAMALRSVLDSIAARLEEQRDLSRYVVGLMIFLGLLGTFWGLSQTVGSVGEIIASLALGGADPAVAFEALKAGMAKPLAGMGTAFSTSLFGLAGSLALGFLDLNAGQAQNAFYNELEEWLAGQTRLGTGGPLGSAEEGGAGQSVPAYIQALLEQTADSLDNLQRVIARGEDNRGSVNASLTQLTEKLSTLTDHMKVEQSLLLKLGEGQLETRALMARMVEGGTGGGMDDASRNHLRSLDGSMKRLVDETVASRDQLTAELRSEIRLLARTIAAIAEEPLER</sequence>
<dbReference type="KEGG" id="mag:amb1288"/>
<organism evidence="1 2">
    <name type="scientific">Paramagnetospirillum magneticum (strain ATCC 700264 / AMB-1)</name>
    <name type="common">Magnetospirillum magneticum</name>
    <dbReference type="NCBI Taxonomy" id="342108"/>
    <lineage>
        <taxon>Bacteria</taxon>
        <taxon>Pseudomonadati</taxon>
        <taxon>Pseudomonadota</taxon>
        <taxon>Alphaproteobacteria</taxon>
        <taxon>Rhodospirillales</taxon>
        <taxon>Magnetospirillaceae</taxon>
        <taxon>Paramagnetospirillum</taxon>
    </lineage>
</organism>
<dbReference type="EMBL" id="AP007255">
    <property type="protein sequence ID" value="BAE50092.1"/>
    <property type="molecule type" value="Genomic_DNA"/>
</dbReference>
<evidence type="ECO:0000313" key="1">
    <source>
        <dbReference type="EMBL" id="BAE50092.1"/>
    </source>
</evidence>
<reference evidence="1 2" key="1">
    <citation type="journal article" date="2005" name="DNA Res.">
        <title>Complete genome sequence of the facultative anaerobic magnetotactic bacterium Magnetospirillum sp. strain AMB-1.</title>
        <authorList>
            <person name="Matsunaga T."/>
            <person name="Okamura Y."/>
            <person name="Fukuda Y."/>
            <person name="Wahyudi A.T."/>
            <person name="Murase Y."/>
            <person name="Takeyama H."/>
        </authorList>
    </citation>
    <scope>NUCLEOTIDE SEQUENCE [LARGE SCALE GENOMIC DNA]</scope>
    <source>
        <strain evidence="2">ATCC 700264 / AMB-1</strain>
    </source>
</reference>